<dbReference type="EMBL" id="VSSQ01124997">
    <property type="protein sequence ID" value="MPN55570.1"/>
    <property type="molecule type" value="Genomic_DNA"/>
</dbReference>
<name>A0A645IXE5_9ZZZZ</name>
<gene>
    <name evidence="1" type="ORF">SDC9_203254</name>
</gene>
<protein>
    <submittedName>
        <fullName evidence="1">Uncharacterized protein</fullName>
    </submittedName>
</protein>
<proteinExistence type="predicted"/>
<sequence>MDGFYVLHARIILFIKKDIRILGIIKFYKIGVIGYFIKVKLRPLSQIVYDSYKVFLKKHVYSLKFFQRTVYINTIILGYKCKIKN</sequence>
<reference evidence="1" key="1">
    <citation type="submission" date="2019-08" db="EMBL/GenBank/DDBJ databases">
        <authorList>
            <person name="Kucharzyk K."/>
            <person name="Murdoch R.W."/>
            <person name="Higgins S."/>
            <person name="Loffler F."/>
        </authorList>
    </citation>
    <scope>NUCLEOTIDE SEQUENCE</scope>
</reference>
<comment type="caution">
    <text evidence="1">The sequence shown here is derived from an EMBL/GenBank/DDBJ whole genome shotgun (WGS) entry which is preliminary data.</text>
</comment>
<organism evidence="1">
    <name type="scientific">bioreactor metagenome</name>
    <dbReference type="NCBI Taxonomy" id="1076179"/>
    <lineage>
        <taxon>unclassified sequences</taxon>
        <taxon>metagenomes</taxon>
        <taxon>ecological metagenomes</taxon>
    </lineage>
</organism>
<accession>A0A645IXE5</accession>
<evidence type="ECO:0000313" key="1">
    <source>
        <dbReference type="EMBL" id="MPN55570.1"/>
    </source>
</evidence>
<dbReference type="AlphaFoldDB" id="A0A645IXE5"/>